<dbReference type="InterPro" id="IPR052920">
    <property type="entry name" value="DNA-binding_regulatory"/>
</dbReference>
<dbReference type="InterPro" id="IPR029058">
    <property type="entry name" value="AB_hydrolase_fold"/>
</dbReference>
<dbReference type="AlphaFoldDB" id="A0A1J4JTX0"/>
<feature type="domain" description="Serine aminopeptidase S33" evidence="1">
    <location>
        <begin position="83"/>
        <end position="222"/>
    </location>
</feature>
<sequence length="334" mass="37260">MNPDFSQPLPKNPHGAAKVAIKAIIRPPRQEYNLSGLINNVYYDLNKPPIPRINVSFKNRNNLTIIGSFYKSINYSTETKHDCLVYLHGNVSSQKEGMFTVRHVAPLGISVFCFDFSGSGLSEGKYVTMGYNEHHDIIDATEFLAKNYQIRRFVLMGRSMGASAALMAAPHIKNIAGFIINSAFTSLQDLFNSISSQANFPSLALPVAMLWMKKKLKNKAKFNPVKVKPIESAKKCNFPLLIGHARDDSFIPLHMAESILNEYACSKKELFLMEGGHNGARPEMWQERCLEFIVDVLSCSTAHFGPDSALNNTIKGDDRSKKLARTNSARDLLS</sequence>
<reference evidence="2" key="1">
    <citation type="submission" date="2016-10" db="EMBL/GenBank/DDBJ databases">
        <authorList>
            <person name="Benchimol M."/>
            <person name="Almeida L.G."/>
            <person name="Vasconcelos A.T."/>
            <person name="Perreira-Neves A."/>
            <person name="Rosa I.A."/>
            <person name="Tasca T."/>
            <person name="Bogo M.R."/>
            <person name="de Souza W."/>
        </authorList>
    </citation>
    <scope>NUCLEOTIDE SEQUENCE [LARGE SCALE GENOMIC DNA]</scope>
    <source>
        <strain evidence="2">K</strain>
    </source>
</reference>
<gene>
    <name evidence="2" type="ORF">TRFO_30239</name>
</gene>
<dbReference type="Gene3D" id="3.40.50.1820">
    <property type="entry name" value="alpha/beta hydrolase"/>
    <property type="match status" value="1"/>
</dbReference>
<dbReference type="VEuPathDB" id="TrichDB:TRFO_30239"/>
<dbReference type="InterPro" id="IPR022742">
    <property type="entry name" value="Hydrolase_4"/>
</dbReference>
<proteinExistence type="predicted"/>
<protein>
    <submittedName>
        <fullName evidence="2">Clan SC, family S9, unassigned serine peptidase</fullName>
    </submittedName>
</protein>
<dbReference type="PANTHER" id="PTHR43358">
    <property type="entry name" value="ALPHA/BETA-HYDROLASE"/>
    <property type="match status" value="1"/>
</dbReference>
<evidence type="ECO:0000259" key="1">
    <source>
        <dbReference type="Pfam" id="PF12146"/>
    </source>
</evidence>
<evidence type="ECO:0000313" key="3">
    <source>
        <dbReference type="Proteomes" id="UP000179807"/>
    </source>
</evidence>
<dbReference type="EMBL" id="MLAK01000861">
    <property type="protein sequence ID" value="OHT02575.1"/>
    <property type="molecule type" value="Genomic_DNA"/>
</dbReference>
<name>A0A1J4JTX0_9EUKA</name>
<dbReference type="OrthoDB" id="10249433at2759"/>
<dbReference type="SUPFAM" id="SSF53474">
    <property type="entry name" value="alpha/beta-Hydrolases"/>
    <property type="match status" value="1"/>
</dbReference>
<dbReference type="PANTHER" id="PTHR43358:SF4">
    <property type="entry name" value="ALPHA_BETA HYDROLASE FOLD-1 DOMAIN-CONTAINING PROTEIN"/>
    <property type="match status" value="1"/>
</dbReference>
<comment type="caution">
    <text evidence="2">The sequence shown here is derived from an EMBL/GenBank/DDBJ whole genome shotgun (WGS) entry which is preliminary data.</text>
</comment>
<dbReference type="GeneID" id="94841936"/>
<evidence type="ECO:0000313" key="2">
    <source>
        <dbReference type="EMBL" id="OHT02575.1"/>
    </source>
</evidence>
<organism evidence="2 3">
    <name type="scientific">Tritrichomonas foetus</name>
    <dbReference type="NCBI Taxonomy" id="1144522"/>
    <lineage>
        <taxon>Eukaryota</taxon>
        <taxon>Metamonada</taxon>
        <taxon>Parabasalia</taxon>
        <taxon>Tritrichomonadida</taxon>
        <taxon>Tritrichomonadidae</taxon>
        <taxon>Tritrichomonas</taxon>
    </lineage>
</organism>
<accession>A0A1J4JTX0</accession>
<dbReference type="RefSeq" id="XP_068355711.1">
    <property type="nucleotide sequence ID" value="XM_068507232.1"/>
</dbReference>
<dbReference type="Pfam" id="PF12146">
    <property type="entry name" value="Hydrolase_4"/>
    <property type="match status" value="1"/>
</dbReference>
<dbReference type="Proteomes" id="UP000179807">
    <property type="component" value="Unassembled WGS sequence"/>
</dbReference>
<keyword evidence="3" id="KW-1185">Reference proteome</keyword>